<accession>A0ABY5LHR5</accession>
<sequence length="419" mass="46251">MHQLKKMGAIGGAISLALCWPLAVGQIGHNVINDSISQLNSQSIQAEIVQYDRGYLSSQVKTRYVITDPILAQQLALDGLPSEYVVNSQVQHGLFSLTAASVLENMDDLPLTLNTVTQLNGNTDYSLKLENWHQANDGAMMSITPSELSGHVTVLGELTYKLTIPSIEVDFNSGEKFLVSGIEGSGDGKMQSLFWLGQQEIKIGDMSLLDESQTPIVAMKNAQYRFSTSLTEVSERVNSQHIINIENVQSTQGDVDKFAMDLEFGDLDVTSFEYLVGLYKNNPQLTPEQIESAIPYIDTLFAKGFHLTMNNLSMTLEENGQFESQWRVAVPEGTENISKNPDAIIPALTGNLDTYISDELLLHYPLISEAVEEATLNEFVEKTEQGYQVKADLKEGNLVFSNGQQIPLLALLLPIMIQQ</sequence>
<reference evidence="1" key="1">
    <citation type="submission" date="2022-07" db="EMBL/GenBank/DDBJ databases">
        <title>Complete genome of Vibrio japonicus strain JCM 31412T and phylogenomic assessment of the Nereis clade of the genus Vibrio.</title>
        <authorList>
            <person name="Shlafstein M.D."/>
            <person name="Emsley S.A."/>
            <person name="Ushijima B."/>
            <person name="Videau P."/>
            <person name="Saw J.H."/>
        </authorList>
    </citation>
    <scope>NUCLEOTIDE SEQUENCE</scope>
    <source>
        <strain evidence="1">JCM 31412</strain>
    </source>
</reference>
<dbReference type="Proteomes" id="UP001058602">
    <property type="component" value="Chromosome 1"/>
</dbReference>
<name>A0ABY5LHR5_9VIBR</name>
<evidence type="ECO:0000313" key="2">
    <source>
        <dbReference type="Proteomes" id="UP001058602"/>
    </source>
</evidence>
<dbReference type="EMBL" id="CP102096">
    <property type="protein sequence ID" value="UUM31554.1"/>
    <property type="molecule type" value="Genomic_DNA"/>
</dbReference>
<proteinExistence type="predicted"/>
<protein>
    <submittedName>
        <fullName evidence="1">YdgA family protein</fullName>
    </submittedName>
</protein>
<organism evidence="1 2">
    <name type="scientific">Vibrio japonicus</name>
    <dbReference type="NCBI Taxonomy" id="1824638"/>
    <lineage>
        <taxon>Bacteria</taxon>
        <taxon>Pseudomonadati</taxon>
        <taxon>Pseudomonadota</taxon>
        <taxon>Gammaproteobacteria</taxon>
        <taxon>Vibrionales</taxon>
        <taxon>Vibrionaceae</taxon>
        <taxon>Vibrio</taxon>
    </lineage>
</organism>
<gene>
    <name evidence="1" type="ORF">NP165_05330</name>
</gene>
<dbReference type="RefSeq" id="WP_257085277.1">
    <property type="nucleotide sequence ID" value="NZ_CP102096.1"/>
</dbReference>
<evidence type="ECO:0000313" key="1">
    <source>
        <dbReference type="EMBL" id="UUM31554.1"/>
    </source>
</evidence>
<dbReference type="InterPro" id="IPR010352">
    <property type="entry name" value="DUF945"/>
</dbReference>
<dbReference type="Pfam" id="PF06097">
    <property type="entry name" value="DUF945"/>
    <property type="match status" value="1"/>
</dbReference>
<keyword evidence="2" id="KW-1185">Reference proteome</keyword>